<keyword evidence="3" id="KW-1185">Reference proteome</keyword>
<name>A0A9W7B1M7_9STRA</name>
<dbReference type="AlphaFoldDB" id="A0A9W7B1M7"/>
<feature type="compositionally biased region" description="Low complexity" evidence="1">
    <location>
        <begin position="59"/>
        <end position="80"/>
    </location>
</feature>
<organism evidence="2 3">
    <name type="scientific">Triparma strigata</name>
    <dbReference type="NCBI Taxonomy" id="1606541"/>
    <lineage>
        <taxon>Eukaryota</taxon>
        <taxon>Sar</taxon>
        <taxon>Stramenopiles</taxon>
        <taxon>Ochrophyta</taxon>
        <taxon>Bolidophyceae</taxon>
        <taxon>Parmales</taxon>
        <taxon>Triparmaceae</taxon>
        <taxon>Triparma</taxon>
    </lineage>
</organism>
<gene>
    <name evidence="2" type="ORF">TrST_g11684</name>
</gene>
<dbReference type="Proteomes" id="UP001165085">
    <property type="component" value="Unassembled WGS sequence"/>
</dbReference>
<proteinExistence type="predicted"/>
<dbReference type="EMBL" id="BRXY01000266">
    <property type="protein sequence ID" value="GMH82214.1"/>
    <property type="molecule type" value="Genomic_DNA"/>
</dbReference>
<feature type="region of interest" description="Disordered" evidence="1">
    <location>
        <begin position="1"/>
        <end position="149"/>
    </location>
</feature>
<sequence length="673" mass="73663">MSSSSVIQLEGLLVPKPSVTAHSSSKPTNIIGKARVAPDVPSTSMQNDPKTFPSGDEGGSTFSTSDSPSGSSSKSLGASTIERKLEQQANDKTGSVTEGKLEQHEALHNPKANDKAGSVTEGKLEHGTLQNPNVQRESRETGTGDGATLRLEVKESASVHLVLERVLYYIFSSSSSVTMLHKFGKFDAVCALPIPNKRAFVLLRMTAEEIGESTMVSLEKFEDTLEPYEKAKKRLESFLPGALNVTKQQDIEASITLHEDASLLITHVTARATTVVEREKNSVITKIQSAISRKSGGDGGFVDGFQLNAATGREQLITFCAIVGTMYNRFYAPKEVDKLRAFNFVRVIPDRLATTSDGSDDPQKAAISLAAAHLSNVAIKRVKNTVNDEIAKFVSVASDSNAATKTIKAVGRVDVSAASVLAEVYSQFSSNISLEEHQQVHGDAQRRVFYPEGEGRAQLVSLVEKVKSQGLRVVRKELYELYCSWDAMSEEVDGYKGFKCCIVPKKTYDDLRPEKDKQVELFFHENLNETSLPNGVWEALYTIQELAPNVCELTLLAKVSPGRIRSTFAKVESLQAAFRRNGKEVDEEIRNGLAAIIESSSARHNLNEDQLNFVNEVKKTMRATAKETGEYGWIKVNSPSPFVEISRTHSDKMKVALSSAKTIIDRRPAQVIA</sequence>
<accession>A0A9W7B1M7</accession>
<protein>
    <submittedName>
        <fullName evidence="2">Uncharacterized protein</fullName>
    </submittedName>
</protein>
<reference evidence="3" key="1">
    <citation type="journal article" date="2023" name="Commun. Biol.">
        <title>Genome analysis of Parmales, the sister group of diatoms, reveals the evolutionary specialization of diatoms from phago-mixotrophs to photoautotrophs.</title>
        <authorList>
            <person name="Ban H."/>
            <person name="Sato S."/>
            <person name="Yoshikawa S."/>
            <person name="Yamada K."/>
            <person name="Nakamura Y."/>
            <person name="Ichinomiya M."/>
            <person name="Sato N."/>
            <person name="Blanc-Mathieu R."/>
            <person name="Endo H."/>
            <person name="Kuwata A."/>
            <person name="Ogata H."/>
        </authorList>
    </citation>
    <scope>NUCLEOTIDE SEQUENCE [LARGE SCALE GENOMIC DNA]</scope>
    <source>
        <strain evidence="3">NIES 3701</strain>
    </source>
</reference>
<evidence type="ECO:0000313" key="3">
    <source>
        <dbReference type="Proteomes" id="UP001165085"/>
    </source>
</evidence>
<feature type="compositionally biased region" description="Basic and acidic residues" evidence="1">
    <location>
        <begin position="99"/>
        <end position="114"/>
    </location>
</feature>
<evidence type="ECO:0000313" key="2">
    <source>
        <dbReference type="EMBL" id="GMH82214.1"/>
    </source>
</evidence>
<evidence type="ECO:0000256" key="1">
    <source>
        <dbReference type="SAM" id="MobiDB-lite"/>
    </source>
</evidence>
<feature type="compositionally biased region" description="Polar residues" evidence="1">
    <location>
        <begin position="87"/>
        <end position="96"/>
    </location>
</feature>
<comment type="caution">
    <text evidence="2">The sequence shown here is derived from an EMBL/GenBank/DDBJ whole genome shotgun (WGS) entry which is preliminary data.</text>
</comment>